<dbReference type="Pfam" id="PF09876">
    <property type="entry name" value="DUF2103"/>
    <property type="match status" value="1"/>
</dbReference>
<dbReference type="RefSeq" id="WP_145446635.1">
    <property type="nucleotide sequence ID" value="NZ_CP036280.1"/>
</dbReference>
<dbReference type="KEGG" id="mcad:Pan265_23380"/>
<sequence>MAKPGGKFGSIKRQHGRVSGLDELLDRIISECPYVTRIVPGRMGRKRGKTAQGFRIQYPTTPDGSGDRDNATGLKCIYTKAGSWQEVFLVCSDVWAAEAWLIGVGIAKDRS</sequence>
<feature type="region of interest" description="Disordered" evidence="1">
    <location>
        <begin position="50"/>
        <end position="69"/>
    </location>
</feature>
<dbReference type="InterPro" id="IPR018664">
    <property type="entry name" value="DUF2103_metal-binding"/>
</dbReference>
<evidence type="ECO:0000313" key="2">
    <source>
        <dbReference type="EMBL" id="QDU72472.1"/>
    </source>
</evidence>
<accession>A0A518BZS3</accession>
<evidence type="ECO:0000256" key="1">
    <source>
        <dbReference type="SAM" id="MobiDB-lite"/>
    </source>
</evidence>
<dbReference type="Proteomes" id="UP000320386">
    <property type="component" value="Chromosome"/>
</dbReference>
<gene>
    <name evidence="2" type="ORF">Pan265_23380</name>
</gene>
<evidence type="ECO:0000313" key="3">
    <source>
        <dbReference type="Proteomes" id="UP000320386"/>
    </source>
</evidence>
<organism evidence="2 3">
    <name type="scientific">Mucisphaera calidilacus</name>
    <dbReference type="NCBI Taxonomy" id="2527982"/>
    <lineage>
        <taxon>Bacteria</taxon>
        <taxon>Pseudomonadati</taxon>
        <taxon>Planctomycetota</taxon>
        <taxon>Phycisphaerae</taxon>
        <taxon>Phycisphaerales</taxon>
        <taxon>Phycisphaeraceae</taxon>
        <taxon>Mucisphaera</taxon>
    </lineage>
</organism>
<keyword evidence="3" id="KW-1185">Reference proteome</keyword>
<dbReference type="AlphaFoldDB" id="A0A518BZS3"/>
<proteinExistence type="predicted"/>
<reference evidence="2 3" key="1">
    <citation type="submission" date="2019-02" db="EMBL/GenBank/DDBJ databases">
        <title>Deep-cultivation of Planctomycetes and their phenomic and genomic characterization uncovers novel biology.</title>
        <authorList>
            <person name="Wiegand S."/>
            <person name="Jogler M."/>
            <person name="Boedeker C."/>
            <person name="Pinto D."/>
            <person name="Vollmers J."/>
            <person name="Rivas-Marin E."/>
            <person name="Kohn T."/>
            <person name="Peeters S.H."/>
            <person name="Heuer A."/>
            <person name="Rast P."/>
            <person name="Oberbeckmann S."/>
            <person name="Bunk B."/>
            <person name="Jeske O."/>
            <person name="Meyerdierks A."/>
            <person name="Storesund J.E."/>
            <person name="Kallscheuer N."/>
            <person name="Luecker S."/>
            <person name="Lage O.M."/>
            <person name="Pohl T."/>
            <person name="Merkel B.J."/>
            <person name="Hornburger P."/>
            <person name="Mueller R.-W."/>
            <person name="Bruemmer F."/>
            <person name="Labrenz M."/>
            <person name="Spormann A.M."/>
            <person name="Op den Camp H."/>
            <person name="Overmann J."/>
            <person name="Amann R."/>
            <person name="Jetten M.S.M."/>
            <person name="Mascher T."/>
            <person name="Medema M.H."/>
            <person name="Devos D.P."/>
            <person name="Kaster A.-K."/>
            <person name="Ovreas L."/>
            <person name="Rohde M."/>
            <person name="Galperin M.Y."/>
            <person name="Jogler C."/>
        </authorList>
    </citation>
    <scope>NUCLEOTIDE SEQUENCE [LARGE SCALE GENOMIC DNA]</scope>
    <source>
        <strain evidence="2 3">Pan265</strain>
    </source>
</reference>
<protein>
    <submittedName>
        <fullName evidence="2">Uncharacterized protein</fullName>
    </submittedName>
</protein>
<dbReference type="EMBL" id="CP036280">
    <property type="protein sequence ID" value="QDU72472.1"/>
    <property type="molecule type" value="Genomic_DNA"/>
</dbReference>
<name>A0A518BZS3_9BACT</name>